<dbReference type="SMART" id="SM00490">
    <property type="entry name" value="HELICc"/>
    <property type="match status" value="1"/>
</dbReference>
<name>A0AA35SCY1_GEOBA</name>
<proteinExistence type="inferred from homology"/>
<evidence type="ECO:0000256" key="4">
    <source>
        <dbReference type="ARBA" id="ARBA00022840"/>
    </source>
</evidence>
<dbReference type="Proteomes" id="UP001174909">
    <property type="component" value="Unassembled WGS sequence"/>
</dbReference>
<feature type="compositionally biased region" description="Basic and acidic residues" evidence="9">
    <location>
        <begin position="12"/>
        <end position="23"/>
    </location>
</feature>
<dbReference type="SMART" id="SM00487">
    <property type="entry name" value="DEXDc"/>
    <property type="match status" value="1"/>
</dbReference>
<comment type="catalytic activity">
    <reaction evidence="8">
        <text>ATP + H2O = ADP + phosphate + H(+)</text>
        <dbReference type="Rhea" id="RHEA:13065"/>
        <dbReference type="ChEBI" id="CHEBI:15377"/>
        <dbReference type="ChEBI" id="CHEBI:15378"/>
        <dbReference type="ChEBI" id="CHEBI:30616"/>
        <dbReference type="ChEBI" id="CHEBI:43474"/>
        <dbReference type="ChEBI" id="CHEBI:456216"/>
        <dbReference type="EC" id="3.6.4.13"/>
    </reaction>
</comment>
<protein>
    <recommendedName>
        <fullName evidence="8">ATP-dependent RNA helicase</fullName>
        <ecNumber evidence="8">3.6.4.13</ecNumber>
    </recommendedName>
</protein>
<gene>
    <name evidence="13" type="ORF">GBAR_LOCUS15679</name>
</gene>
<reference evidence="13" key="1">
    <citation type="submission" date="2023-03" db="EMBL/GenBank/DDBJ databases">
        <authorList>
            <person name="Steffen K."/>
            <person name="Cardenas P."/>
        </authorList>
    </citation>
    <scope>NUCLEOTIDE SEQUENCE</scope>
</reference>
<dbReference type="CDD" id="cd18787">
    <property type="entry name" value="SF2_C_DEAD"/>
    <property type="match status" value="1"/>
</dbReference>
<dbReference type="Pfam" id="PF00270">
    <property type="entry name" value="DEAD"/>
    <property type="match status" value="1"/>
</dbReference>
<dbReference type="AlphaFoldDB" id="A0AA35SCY1"/>
<dbReference type="PROSITE" id="PS51192">
    <property type="entry name" value="HELICASE_ATP_BIND_1"/>
    <property type="match status" value="1"/>
</dbReference>
<feature type="compositionally biased region" description="Basic residues" evidence="9">
    <location>
        <begin position="606"/>
        <end position="615"/>
    </location>
</feature>
<feature type="compositionally biased region" description="Acidic residues" evidence="9">
    <location>
        <begin position="750"/>
        <end position="759"/>
    </location>
</feature>
<dbReference type="InterPro" id="IPR027417">
    <property type="entry name" value="P-loop_NTPase"/>
</dbReference>
<accession>A0AA35SCY1</accession>
<dbReference type="GO" id="GO:0003724">
    <property type="term" value="F:RNA helicase activity"/>
    <property type="evidence" value="ECO:0007669"/>
    <property type="project" value="UniProtKB-EC"/>
</dbReference>
<evidence type="ECO:0000256" key="7">
    <source>
        <dbReference type="RuleBase" id="RU000492"/>
    </source>
</evidence>
<evidence type="ECO:0000313" key="13">
    <source>
        <dbReference type="EMBL" id="CAI8027389.1"/>
    </source>
</evidence>
<keyword evidence="3 7" id="KW-0347">Helicase</keyword>
<evidence type="ECO:0000259" key="12">
    <source>
        <dbReference type="PROSITE" id="PS51195"/>
    </source>
</evidence>
<feature type="compositionally biased region" description="Basic and acidic residues" evidence="9">
    <location>
        <begin position="581"/>
        <end position="593"/>
    </location>
</feature>
<evidence type="ECO:0000259" key="10">
    <source>
        <dbReference type="PROSITE" id="PS51192"/>
    </source>
</evidence>
<dbReference type="InterPro" id="IPR025313">
    <property type="entry name" value="SPB4-like_CTE"/>
</dbReference>
<dbReference type="Gene3D" id="3.40.50.300">
    <property type="entry name" value="P-loop containing nucleotide triphosphate hydrolases"/>
    <property type="match status" value="2"/>
</dbReference>
<dbReference type="CDD" id="cd17941">
    <property type="entry name" value="DEADc_DDX10"/>
    <property type="match status" value="1"/>
</dbReference>
<feature type="domain" description="Helicase C-terminal" evidence="11">
    <location>
        <begin position="293"/>
        <end position="442"/>
    </location>
</feature>
<evidence type="ECO:0000256" key="2">
    <source>
        <dbReference type="ARBA" id="ARBA00022801"/>
    </source>
</evidence>
<evidence type="ECO:0000256" key="6">
    <source>
        <dbReference type="PROSITE-ProRule" id="PRU00552"/>
    </source>
</evidence>
<keyword evidence="2 7" id="KW-0378">Hydrolase</keyword>
<comment type="similarity">
    <text evidence="7">Belongs to the DEAD box helicase family.</text>
</comment>
<comment type="function">
    <text evidence="8">RNA helicase.</text>
</comment>
<evidence type="ECO:0000256" key="8">
    <source>
        <dbReference type="RuleBase" id="RU365068"/>
    </source>
</evidence>
<comment type="caution">
    <text evidence="13">The sequence shown here is derived from an EMBL/GenBank/DDBJ whole genome shotgun (WGS) entry which is preliminary data.</text>
</comment>
<feature type="compositionally biased region" description="Basic and acidic residues" evidence="9">
    <location>
        <begin position="640"/>
        <end position="650"/>
    </location>
</feature>
<keyword evidence="5 8" id="KW-0694">RNA-binding</keyword>
<feature type="compositionally biased region" description="Acidic residues" evidence="9">
    <location>
        <begin position="729"/>
        <end position="738"/>
    </location>
</feature>
<evidence type="ECO:0000256" key="1">
    <source>
        <dbReference type="ARBA" id="ARBA00022741"/>
    </source>
</evidence>
<sequence length="774" mass="86933">MTPGQHGGENGWQRERVEEEAKRQGGKRQRVFRKTEPKWKTELKEIETVRELYDTIDVEELAKFSDFPLSKRTQDGLRGAGYAIPTDIQRAAIPLALRGRDVLGAAKTGSGKTLAFLVPVLELLWAERWSPDDGVGALIVSPTRELAYQTFEVLRRVGVKHDLSAGLVIGGKSLQSEQEAIERTNIVVCTPGRLLQHMDETVNFHCSSLKLLVLDEADRILDLGFQATVNAIVENLPAERQTLLFSATQTKSVRDLARLSLQDPEYVAVHQNSQSSTPHRLVQSYLVCELPEKLNTLYSFVKSHLSAKMIVFMSSCKQVKFTYEVFCRLRPGVPIMALYGRQKQPRRVGIYEDFCRKKSAVLLCTDVAARGLDFPAVDWVIQLDCPEDANTYIHRVGRTARYEKEGKALLFLLPSEEEGMLEQLQTKKIPIQGIRVNPKKTLSIQKKLGQFCAQDPEVKHWAQRSFICYLRSVHLQSNKRVFDLRSLPTDEYARSLGLAQAPRIRFLKREEAARKRAKNKSRGSAVSSEDGVSSPTHDSAVAPEHGDSESSDGSGSESDDGEILRVKRVIQPDESDQDLATTHHDTRETETKQKKVATKVSSAKRLLNKKIKVNTHIKFDEEGAPVGPPVTEQPAGESSDSEHSEQDDTVHPIPIQHYSEIERGRLRVGGISIADAQELMRKRDRGDRARERERIRTRHRELRKKMKKTAGMDVEGEEEVVIGGRSEASDEEEEEENSETSKRIKLSIGGDDDDAGSDVQLTDDEELALHLLNS</sequence>
<dbReference type="InterPro" id="IPR001650">
    <property type="entry name" value="Helicase_C-like"/>
</dbReference>
<feature type="compositionally biased region" description="Polar residues" evidence="9">
    <location>
        <begin position="522"/>
        <end position="537"/>
    </location>
</feature>
<dbReference type="GO" id="GO:0003723">
    <property type="term" value="F:RNA binding"/>
    <property type="evidence" value="ECO:0007669"/>
    <property type="project" value="UniProtKB-UniRule"/>
</dbReference>
<comment type="domain">
    <text evidence="8">The Q motif is unique to and characteristic of the DEAD box family of RNA helicases and controls ATP binding and hydrolysis.</text>
</comment>
<organism evidence="13 14">
    <name type="scientific">Geodia barretti</name>
    <name type="common">Barrett's horny sponge</name>
    <dbReference type="NCBI Taxonomy" id="519541"/>
    <lineage>
        <taxon>Eukaryota</taxon>
        <taxon>Metazoa</taxon>
        <taxon>Porifera</taxon>
        <taxon>Demospongiae</taxon>
        <taxon>Heteroscleromorpha</taxon>
        <taxon>Tetractinellida</taxon>
        <taxon>Astrophorina</taxon>
        <taxon>Geodiidae</taxon>
        <taxon>Geodia</taxon>
    </lineage>
</organism>
<dbReference type="Pfam" id="PF00271">
    <property type="entry name" value="Helicase_C"/>
    <property type="match status" value="1"/>
</dbReference>
<evidence type="ECO:0000256" key="3">
    <source>
        <dbReference type="ARBA" id="ARBA00022806"/>
    </source>
</evidence>
<dbReference type="SUPFAM" id="SSF52540">
    <property type="entry name" value="P-loop containing nucleoside triphosphate hydrolases"/>
    <property type="match status" value="1"/>
</dbReference>
<feature type="compositionally biased region" description="Gly residues" evidence="9">
    <location>
        <begin position="1"/>
        <end position="10"/>
    </location>
</feature>
<feature type="compositionally biased region" description="Basic residues" evidence="9">
    <location>
        <begin position="695"/>
        <end position="708"/>
    </location>
</feature>
<keyword evidence="14" id="KW-1185">Reference proteome</keyword>
<dbReference type="PROSITE" id="PS00039">
    <property type="entry name" value="DEAD_ATP_HELICASE"/>
    <property type="match status" value="1"/>
</dbReference>
<feature type="compositionally biased region" description="Basic and acidic residues" evidence="9">
    <location>
        <begin position="678"/>
        <end position="694"/>
    </location>
</feature>
<feature type="short sequence motif" description="Q motif" evidence="6">
    <location>
        <begin position="62"/>
        <end position="90"/>
    </location>
</feature>
<feature type="region of interest" description="Disordered" evidence="9">
    <location>
        <begin position="515"/>
        <end position="655"/>
    </location>
</feature>
<evidence type="ECO:0000256" key="9">
    <source>
        <dbReference type="SAM" id="MobiDB-lite"/>
    </source>
</evidence>
<dbReference type="EC" id="3.6.4.13" evidence="8"/>
<feature type="domain" description="DEAD-box RNA helicase Q" evidence="12">
    <location>
        <begin position="62"/>
        <end position="90"/>
    </location>
</feature>
<keyword evidence="4 7" id="KW-0067">ATP-binding</keyword>
<dbReference type="InterPro" id="IPR014001">
    <property type="entry name" value="Helicase_ATP-bd"/>
</dbReference>
<dbReference type="SMART" id="SM01178">
    <property type="entry name" value="DUF4217"/>
    <property type="match status" value="1"/>
</dbReference>
<keyword evidence="1 7" id="KW-0547">Nucleotide-binding</keyword>
<dbReference type="EMBL" id="CASHTH010002277">
    <property type="protein sequence ID" value="CAI8027389.1"/>
    <property type="molecule type" value="Genomic_DNA"/>
</dbReference>
<dbReference type="InterPro" id="IPR014014">
    <property type="entry name" value="RNA_helicase_DEAD_Q_motif"/>
</dbReference>
<evidence type="ECO:0000313" key="14">
    <source>
        <dbReference type="Proteomes" id="UP001174909"/>
    </source>
</evidence>
<dbReference type="PROSITE" id="PS51194">
    <property type="entry name" value="HELICASE_CTER"/>
    <property type="match status" value="1"/>
</dbReference>
<dbReference type="GO" id="GO:0005524">
    <property type="term" value="F:ATP binding"/>
    <property type="evidence" value="ECO:0007669"/>
    <property type="project" value="UniProtKB-UniRule"/>
</dbReference>
<feature type="region of interest" description="Disordered" evidence="9">
    <location>
        <begin position="1"/>
        <end position="34"/>
    </location>
</feature>
<dbReference type="InterPro" id="IPR000629">
    <property type="entry name" value="RNA-helicase_DEAD-box_CS"/>
</dbReference>
<feature type="region of interest" description="Disordered" evidence="9">
    <location>
        <begin position="667"/>
        <end position="759"/>
    </location>
</feature>
<feature type="domain" description="Helicase ATP-binding" evidence="10">
    <location>
        <begin position="93"/>
        <end position="267"/>
    </location>
</feature>
<dbReference type="PROSITE" id="PS51195">
    <property type="entry name" value="Q_MOTIF"/>
    <property type="match status" value="1"/>
</dbReference>
<evidence type="ECO:0000259" key="11">
    <source>
        <dbReference type="PROSITE" id="PS51194"/>
    </source>
</evidence>
<dbReference type="Pfam" id="PF13959">
    <property type="entry name" value="CTE_SPB4"/>
    <property type="match status" value="1"/>
</dbReference>
<evidence type="ECO:0000256" key="5">
    <source>
        <dbReference type="ARBA" id="ARBA00022884"/>
    </source>
</evidence>
<dbReference type="GO" id="GO:0016787">
    <property type="term" value="F:hydrolase activity"/>
    <property type="evidence" value="ECO:0007669"/>
    <property type="project" value="UniProtKB-KW"/>
</dbReference>
<dbReference type="InterPro" id="IPR011545">
    <property type="entry name" value="DEAD/DEAH_box_helicase_dom"/>
</dbReference>
<dbReference type="PANTHER" id="PTHR24031">
    <property type="entry name" value="RNA HELICASE"/>
    <property type="match status" value="1"/>
</dbReference>